<organism evidence="1 2">
    <name type="scientific">Panagrolaimus sp. ES5</name>
    <dbReference type="NCBI Taxonomy" id="591445"/>
    <lineage>
        <taxon>Eukaryota</taxon>
        <taxon>Metazoa</taxon>
        <taxon>Ecdysozoa</taxon>
        <taxon>Nematoda</taxon>
        <taxon>Chromadorea</taxon>
        <taxon>Rhabditida</taxon>
        <taxon>Tylenchina</taxon>
        <taxon>Panagrolaimomorpha</taxon>
        <taxon>Panagrolaimoidea</taxon>
        <taxon>Panagrolaimidae</taxon>
        <taxon>Panagrolaimus</taxon>
    </lineage>
</organism>
<dbReference type="Proteomes" id="UP000887579">
    <property type="component" value="Unplaced"/>
</dbReference>
<accession>A0AC34FUF7</accession>
<name>A0AC34FUF7_9BILA</name>
<evidence type="ECO:0000313" key="1">
    <source>
        <dbReference type="Proteomes" id="UP000887579"/>
    </source>
</evidence>
<dbReference type="WBParaSite" id="ES5_v2.g21034.t1">
    <property type="protein sequence ID" value="ES5_v2.g21034.t1"/>
    <property type="gene ID" value="ES5_v2.g21034"/>
</dbReference>
<reference evidence="2" key="1">
    <citation type="submission" date="2022-11" db="UniProtKB">
        <authorList>
            <consortium name="WormBaseParasite"/>
        </authorList>
    </citation>
    <scope>IDENTIFICATION</scope>
</reference>
<proteinExistence type="predicted"/>
<protein>
    <submittedName>
        <fullName evidence="2">C3H1-type domain-containing protein</fullName>
    </submittedName>
</protein>
<sequence length="360" mass="40684">MMNIPFYRSHSPQQHRSLNLPPFQHHHHQQEEYLREQQLQQRYLQHQQEKEHEAMMKSSYFNPYLWSMPSNPLSSSSTINYRHLISQQRHQQQQHRHNNNAFQQRPSFNLSSFPPPTFDPPSLMPPPLSSATSPSPPSPLSSDESAVTEETARQIFFRVLSEYLKEANKFFCGKTTSWKNPFLYKTTLCVNFSMRLYCRFGVNCWYAHGNHELRCIPVSENLPDPTFIKKYLSFLGLPSNILDEIIQRAYSVALLFGTETKKTSSSLSSFVPTPSTSSSSLSPINNTHALPSPVDNHGQSPFAAASTTTNSMKASESSNKFYSYFPALNGGHGGTWATDIQSAINDAVDDNTAAADGNKV</sequence>
<evidence type="ECO:0000313" key="2">
    <source>
        <dbReference type="WBParaSite" id="ES5_v2.g21034.t1"/>
    </source>
</evidence>